<dbReference type="PANTHER" id="PTHR38459:SF5">
    <property type="entry name" value="CELL WALL TEICHOIC ACID GLYCOSYLATION PROTEIN GTCA"/>
    <property type="match status" value="1"/>
</dbReference>
<keyword evidence="9" id="KW-1185">Reference proteome</keyword>
<comment type="similarity">
    <text evidence="2">Belongs to the GtrA family.</text>
</comment>
<evidence type="ECO:0000256" key="1">
    <source>
        <dbReference type="ARBA" id="ARBA00004141"/>
    </source>
</evidence>
<feature type="transmembrane region" description="Helical" evidence="6">
    <location>
        <begin position="7"/>
        <end position="27"/>
    </location>
</feature>
<evidence type="ECO:0000256" key="5">
    <source>
        <dbReference type="ARBA" id="ARBA00023136"/>
    </source>
</evidence>
<proteinExistence type="inferred from homology"/>
<protein>
    <recommendedName>
        <fullName evidence="7">GtrA/DPMS transmembrane domain-containing protein</fullName>
    </recommendedName>
</protein>
<dbReference type="InterPro" id="IPR051401">
    <property type="entry name" value="GtrA_CellWall_Glycosyl"/>
</dbReference>
<feature type="transmembrane region" description="Helical" evidence="6">
    <location>
        <begin position="108"/>
        <end position="128"/>
    </location>
</feature>
<evidence type="ECO:0000256" key="4">
    <source>
        <dbReference type="ARBA" id="ARBA00022989"/>
    </source>
</evidence>
<sequence>MPLQAFRYLVCGSANTLFGLAVFYVAYHYIFREEDFNFRIYAFESYTAALIVSFTASFLFGFFLMKYIVFDDSKIKGHVQLFRYLLVCSFNLLLNYVLLKVAVEGLHIYPTFAQIGTTAIIIIVSYLAQRHFSFRKKKVFPDYVEEEDHSKSL</sequence>
<evidence type="ECO:0000256" key="6">
    <source>
        <dbReference type="SAM" id="Phobius"/>
    </source>
</evidence>
<comment type="subcellular location">
    <subcellularLocation>
        <location evidence="1">Membrane</location>
        <topology evidence="1">Multi-pass membrane protein</topology>
    </subcellularLocation>
</comment>
<keyword evidence="5 6" id="KW-0472">Membrane</keyword>
<gene>
    <name evidence="8" type="ORF">PIECOFPK_02199</name>
</gene>
<accession>A0ABZ2ELR5</accession>
<name>A0ABZ2ELR5_9BACT</name>
<evidence type="ECO:0000256" key="2">
    <source>
        <dbReference type="ARBA" id="ARBA00009399"/>
    </source>
</evidence>
<dbReference type="InterPro" id="IPR007267">
    <property type="entry name" value="GtrA_DPMS_TM"/>
</dbReference>
<feature type="transmembrane region" description="Helical" evidence="6">
    <location>
        <begin position="81"/>
        <end position="102"/>
    </location>
</feature>
<dbReference type="Pfam" id="PF04138">
    <property type="entry name" value="GtrA_DPMS_TM"/>
    <property type="match status" value="1"/>
</dbReference>
<evidence type="ECO:0000313" key="9">
    <source>
        <dbReference type="Proteomes" id="UP001321305"/>
    </source>
</evidence>
<evidence type="ECO:0000313" key="8">
    <source>
        <dbReference type="EMBL" id="WWC84462.1"/>
    </source>
</evidence>
<dbReference type="PANTHER" id="PTHR38459">
    <property type="entry name" value="PROPHAGE BACTOPRENOL-LINKED GLUCOSE TRANSLOCASE HOMOLOG"/>
    <property type="match status" value="1"/>
</dbReference>
<evidence type="ECO:0000256" key="3">
    <source>
        <dbReference type="ARBA" id="ARBA00022692"/>
    </source>
</evidence>
<dbReference type="EMBL" id="CP144143">
    <property type="protein sequence ID" value="WWC84462.1"/>
    <property type="molecule type" value="Genomic_DNA"/>
</dbReference>
<feature type="domain" description="GtrA/DPMS transmembrane" evidence="7">
    <location>
        <begin position="7"/>
        <end position="134"/>
    </location>
</feature>
<organism evidence="8 9">
    <name type="scientific">Mycovorax composti</name>
    <dbReference type="NCBI Taxonomy" id="2962693"/>
    <lineage>
        <taxon>Bacteria</taxon>
        <taxon>Pseudomonadati</taxon>
        <taxon>Bacteroidota</taxon>
        <taxon>Chitinophagia</taxon>
        <taxon>Chitinophagales</taxon>
        <taxon>Chitinophagaceae</taxon>
        <taxon>Mycovorax</taxon>
    </lineage>
</organism>
<reference evidence="9" key="1">
    <citation type="submission" date="2024-01" db="EMBL/GenBank/DDBJ databases">
        <title>Mycovorax composti gen. nov. sp. nov., a member of the family Chitinophagaceae isolated from button mushroom compost.</title>
        <authorList>
            <person name="Thai M."/>
            <person name="Bell T.L."/>
            <person name="Kertesz M.A."/>
        </authorList>
    </citation>
    <scope>NUCLEOTIDE SEQUENCE [LARGE SCALE GENOMIC DNA]</scope>
    <source>
        <strain evidence="9">C216</strain>
    </source>
</reference>
<dbReference type="Proteomes" id="UP001321305">
    <property type="component" value="Chromosome"/>
</dbReference>
<keyword evidence="4 6" id="KW-1133">Transmembrane helix</keyword>
<evidence type="ECO:0000259" key="7">
    <source>
        <dbReference type="Pfam" id="PF04138"/>
    </source>
</evidence>
<keyword evidence="3 6" id="KW-0812">Transmembrane</keyword>
<feature type="transmembrane region" description="Helical" evidence="6">
    <location>
        <begin position="47"/>
        <end position="69"/>
    </location>
</feature>